<name>A0A1G2JRD8_9BACT</name>
<dbReference type="EMBL" id="MHPU01000003">
    <property type="protein sequence ID" value="OGZ89717.1"/>
    <property type="molecule type" value="Genomic_DNA"/>
</dbReference>
<dbReference type="AlphaFoldDB" id="A0A1G2JRD8"/>
<dbReference type="GO" id="GO:0003677">
    <property type="term" value="F:DNA binding"/>
    <property type="evidence" value="ECO:0007669"/>
    <property type="project" value="InterPro"/>
</dbReference>
<proteinExistence type="predicted"/>
<evidence type="ECO:0000313" key="3">
    <source>
        <dbReference type="Proteomes" id="UP000178935"/>
    </source>
</evidence>
<dbReference type="Pfam" id="PF12728">
    <property type="entry name" value="HTH_17"/>
    <property type="match status" value="1"/>
</dbReference>
<evidence type="ECO:0000259" key="1">
    <source>
        <dbReference type="Pfam" id="PF12728"/>
    </source>
</evidence>
<protein>
    <recommendedName>
        <fullName evidence="1">Helix-turn-helix domain-containing protein</fullName>
    </recommendedName>
</protein>
<reference evidence="2 3" key="1">
    <citation type="journal article" date="2016" name="Nat. Commun.">
        <title>Thousands of microbial genomes shed light on interconnected biogeochemical processes in an aquifer system.</title>
        <authorList>
            <person name="Anantharaman K."/>
            <person name="Brown C.T."/>
            <person name="Hug L.A."/>
            <person name="Sharon I."/>
            <person name="Castelle C.J."/>
            <person name="Probst A.J."/>
            <person name="Thomas B.C."/>
            <person name="Singh A."/>
            <person name="Wilkins M.J."/>
            <person name="Karaoz U."/>
            <person name="Brodie E.L."/>
            <person name="Williams K.H."/>
            <person name="Hubbard S.S."/>
            <person name="Banfield J.F."/>
        </authorList>
    </citation>
    <scope>NUCLEOTIDE SEQUENCE [LARGE SCALE GENOMIC DNA]</scope>
</reference>
<dbReference type="InterPro" id="IPR041657">
    <property type="entry name" value="HTH_17"/>
</dbReference>
<comment type="caution">
    <text evidence="2">The sequence shown here is derived from an EMBL/GenBank/DDBJ whole genome shotgun (WGS) entry which is preliminary data.</text>
</comment>
<dbReference type="NCBIfam" id="TIGR01764">
    <property type="entry name" value="excise"/>
    <property type="match status" value="1"/>
</dbReference>
<feature type="domain" description="Helix-turn-helix" evidence="1">
    <location>
        <begin position="6"/>
        <end position="49"/>
    </location>
</feature>
<accession>A0A1G2JRD8</accession>
<dbReference type="InterPro" id="IPR010093">
    <property type="entry name" value="SinI_DNA-bd"/>
</dbReference>
<evidence type="ECO:0000313" key="2">
    <source>
        <dbReference type="EMBL" id="OGZ89717.1"/>
    </source>
</evidence>
<gene>
    <name evidence="2" type="ORF">A2561_00315</name>
</gene>
<sequence length="59" mass="6872">MLDKDFYTTKELTKILKISKQSVLKRIGRGNIKAVKTGRDYIIFKKDIDLSKLKSDIQQ</sequence>
<organism evidence="2 3">
    <name type="scientific">Candidatus Staskawiczbacteria bacterium RIFOXYD1_FULL_32_13</name>
    <dbReference type="NCBI Taxonomy" id="1802234"/>
    <lineage>
        <taxon>Bacteria</taxon>
        <taxon>Candidatus Staskawicziibacteriota</taxon>
    </lineage>
</organism>
<dbReference type="Proteomes" id="UP000178935">
    <property type="component" value="Unassembled WGS sequence"/>
</dbReference>